<evidence type="ECO:0000313" key="13">
    <source>
        <dbReference type="Proteomes" id="UP001652623"/>
    </source>
</evidence>
<evidence type="ECO:0000256" key="2">
    <source>
        <dbReference type="ARBA" id="ARBA00011480"/>
    </source>
</evidence>
<evidence type="ECO:0000256" key="7">
    <source>
        <dbReference type="ARBA" id="ARBA00023242"/>
    </source>
</evidence>
<dbReference type="Proteomes" id="UP001652623">
    <property type="component" value="Chromosome 3"/>
</dbReference>
<dbReference type="Gene3D" id="1.10.8.60">
    <property type="match status" value="1"/>
</dbReference>
<comment type="subcellular location">
    <subcellularLocation>
        <location evidence="1">Nucleus</location>
    </subcellularLocation>
</comment>
<dbReference type="GO" id="GO:0006260">
    <property type="term" value="P:DNA replication"/>
    <property type="evidence" value="ECO:0007669"/>
    <property type="project" value="UniProtKB-KW"/>
</dbReference>
<keyword evidence="8" id="KW-0131">Cell cycle</keyword>
<dbReference type="PANTHER" id="PTHR46765:SF1">
    <property type="entry name" value="P-LOOP CONTAINING NUCLEOSIDE TRIPHOSPHATE HYDROLASES SUPERFAMILY PROTEIN"/>
    <property type="match status" value="1"/>
</dbReference>
<keyword evidence="5" id="KW-0067">ATP-binding</keyword>
<evidence type="ECO:0000256" key="6">
    <source>
        <dbReference type="ARBA" id="ARBA00023125"/>
    </source>
</evidence>
<dbReference type="InterPro" id="IPR003959">
    <property type="entry name" value="ATPase_AAA_core"/>
</dbReference>
<feature type="compositionally biased region" description="Acidic residues" evidence="11">
    <location>
        <begin position="28"/>
        <end position="41"/>
    </location>
</feature>
<organism evidence="13 14">
    <name type="scientific">Ziziphus jujuba</name>
    <name type="common">Chinese jujube</name>
    <name type="synonym">Ziziphus sativa</name>
    <dbReference type="NCBI Taxonomy" id="326968"/>
    <lineage>
        <taxon>Eukaryota</taxon>
        <taxon>Viridiplantae</taxon>
        <taxon>Streptophyta</taxon>
        <taxon>Embryophyta</taxon>
        <taxon>Tracheophyta</taxon>
        <taxon>Spermatophyta</taxon>
        <taxon>Magnoliopsida</taxon>
        <taxon>eudicotyledons</taxon>
        <taxon>Gunneridae</taxon>
        <taxon>Pentapetalae</taxon>
        <taxon>rosids</taxon>
        <taxon>fabids</taxon>
        <taxon>Rosales</taxon>
        <taxon>Rhamnaceae</taxon>
        <taxon>Paliureae</taxon>
        <taxon>Ziziphus</taxon>
    </lineage>
</organism>
<dbReference type="CDD" id="cd18140">
    <property type="entry name" value="HLD_clamp_RFC"/>
    <property type="match status" value="1"/>
</dbReference>
<keyword evidence="6" id="KW-0238">DNA-binding</keyword>
<dbReference type="GO" id="GO:0003677">
    <property type="term" value="F:DNA binding"/>
    <property type="evidence" value="ECO:0007669"/>
    <property type="project" value="UniProtKB-KW"/>
</dbReference>
<keyword evidence="4" id="KW-0547">Nucleotide-binding</keyword>
<accession>A0A6P3ZZ46</accession>
<dbReference type="GO" id="GO:0005524">
    <property type="term" value="F:ATP binding"/>
    <property type="evidence" value="ECO:0007669"/>
    <property type="project" value="UniProtKB-KW"/>
</dbReference>
<evidence type="ECO:0000256" key="8">
    <source>
        <dbReference type="ARBA" id="ARBA00023306"/>
    </source>
</evidence>
<gene>
    <name evidence="14" type="primary">LOC107422579</name>
</gene>
<dbReference type="GeneID" id="107422579"/>
<feature type="compositionally biased region" description="Acidic residues" evidence="11">
    <location>
        <begin position="1"/>
        <end position="15"/>
    </location>
</feature>
<comment type="subunit">
    <text evidence="2">Heterotetramer of subunits RFC2, RFC3, RFC4 and RFC5 that can form a complex with RFC1.</text>
</comment>
<dbReference type="Gene3D" id="3.40.50.300">
    <property type="entry name" value="P-loop containing nucleotide triphosphate hydrolases"/>
    <property type="match status" value="1"/>
</dbReference>
<dbReference type="GO" id="GO:0005634">
    <property type="term" value="C:nucleus"/>
    <property type="evidence" value="ECO:0007669"/>
    <property type="project" value="UniProtKB-SubCell"/>
</dbReference>
<dbReference type="InParanoid" id="A0A6P3ZZ46"/>
<dbReference type="FunFam" id="1.10.8.60:FF:000074">
    <property type="entry name" value="Chromosome transmission fidelity protein 18"/>
    <property type="match status" value="1"/>
</dbReference>
<dbReference type="SMART" id="SM00382">
    <property type="entry name" value="AAA"/>
    <property type="match status" value="1"/>
</dbReference>
<keyword evidence="7" id="KW-0539">Nucleus</keyword>
<dbReference type="SUPFAM" id="SSF52540">
    <property type="entry name" value="P-loop containing nucleoside triphosphate hydrolases"/>
    <property type="match status" value="1"/>
</dbReference>
<dbReference type="InterPro" id="IPR047854">
    <property type="entry name" value="RFC_lid"/>
</dbReference>
<dbReference type="RefSeq" id="XP_015887529.3">
    <property type="nucleotide sequence ID" value="XM_016032043.4"/>
</dbReference>
<feature type="compositionally biased region" description="Basic and acidic residues" evidence="11">
    <location>
        <begin position="309"/>
        <end position="326"/>
    </location>
</feature>
<evidence type="ECO:0000256" key="3">
    <source>
        <dbReference type="ARBA" id="ARBA00022705"/>
    </source>
</evidence>
<evidence type="ECO:0000256" key="10">
    <source>
        <dbReference type="ARBA" id="ARBA00069525"/>
    </source>
</evidence>
<comment type="similarity">
    <text evidence="9">Belongs to the activator 1 small subunits family. CTF18 subfamily.</text>
</comment>
<dbReference type="Pfam" id="PF00004">
    <property type="entry name" value="AAA"/>
    <property type="match status" value="1"/>
</dbReference>
<evidence type="ECO:0000313" key="14">
    <source>
        <dbReference type="RefSeq" id="XP_015887529.3"/>
    </source>
</evidence>
<evidence type="ECO:0000256" key="4">
    <source>
        <dbReference type="ARBA" id="ARBA00022741"/>
    </source>
</evidence>
<keyword evidence="13" id="KW-1185">Reference proteome</keyword>
<feature type="domain" description="AAA+ ATPase" evidence="12">
    <location>
        <begin position="345"/>
        <end position="500"/>
    </location>
</feature>
<dbReference type="InterPro" id="IPR027417">
    <property type="entry name" value="P-loop_NTPase"/>
</dbReference>
<dbReference type="GO" id="GO:0016887">
    <property type="term" value="F:ATP hydrolysis activity"/>
    <property type="evidence" value="ECO:0007669"/>
    <property type="project" value="InterPro"/>
</dbReference>
<keyword evidence="3" id="KW-0235">DNA replication</keyword>
<evidence type="ECO:0000256" key="11">
    <source>
        <dbReference type="SAM" id="MobiDB-lite"/>
    </source>
</evidence>
<reference evidence="14" key="1">
    <citation type="submission" date="2025-08" db="UniProtKB">
        <authorList>
            <consortium name="RefSeq"/>
        </authorList>
    </citation>
    <scope>IDENTIFICATION</scope>
    <source>
        <tissue evidence="14">Seedling</tissue>
    </source>
</reference>
<dbReference type="KEGG" id="zju:107422579"/>
<evidence type="ECO:0000256" key="1">
    <source>
        <dbReference type="ARBA" id="ARBA00004123"/>
    </source>
</evidence>
<dbReference type="AlphaFoldDB" id="A0A6P3ZZ46"/>
<feature type="compositionally biased region" description="Polar residues" evidence="11">
    <location>
        <begin position="870"/>
        <end position="899"/>
    </location>
</feature>
<proteinExistence type="inferred from homology"/>
<evidence type="ECO:0000256" key="5">
    <source>
        <dbReference type="ARBA" id="ARBA00022840"/>
    </source>
</evidence>
<feature type="region of interest" description="Disordered" evidence="11">
    <location>
        <begin position="853"/>
        <end position="935"/>
    </location>
</feature>
<feature type="region of interest" description="Disordered" evidence="11">
    <location>
        <begin position="291"/>
        <end position="327"/>
    </location>
</feature>
<dbReference type="FunCoup" id="A0A6P3ZZ46">
    <property type="interactions" value="2273"/>
</dbReference>
<name>A0A6P3ZZ46_ZIZJJ</name>
<dbReference type="InterPro" id="IPR053016">
    <property type="entry name" value="CTF18-RFC_complex"/>
</dbReference>
<dbReference type="InterPro" id="IPR003593">
    <property type="entry name" value="AAA+_ATPase"/>
</dbReference>
<sequence length="974" mass="109998">MDMDMDIPLPEELELLEAQLHDHHEDYLDLEPPEPYPEDEQQQQQQQRSHFRSPPSDDDPPSSTPGVQSNGQKRSRTTDGPDALLVLEESGPSDEKRSRTTVEEDLPNEADEDWLRYSPPPEESEPMVVEEPAVVEEEKFVWRYASEIDGDFIPVTAPSGGDRVYAKINRFEKVEQPKKKFDVVSQSGGLILEPINVLLQKAEQEAFTKAMQASSGEPNDIIPPETPVVHEQLWVDKYAPNSFTELLSDEQTNREVLLWLKQWDSCVYGSEVRSTPDDVLSALRRHSSISQHRKSLDSNFPRKNRGSRWNKEDFSHSNALDHKDSGAKGVQDLWNKKSRSTGPPEQKILLLCGPPGLGKTTLAHVAAKHCGYRVIEVNASDDRSSSTIEAKILDVVQMNSVTVDSRPKCLVIDEIDGALGDGKGAVEVILKMVSADKKSDTGKENFPNEENHERTSAKKGRKTASLLRPVICICNDLYAPALRPLRQIAKVHVFVQPTVNRVVSRLKYICNKEGMKTSSIALTGLAEYTECDIRSCLNTLQFLNKKKETLNLLELSSQVVGRKDMSKSIFDIWKEIFQKRKIKRERTNTSSQPASSEFEFLHSLVSNRGDYDMIVDGVHENFLQLHYHDPVMQKTVKCLNSLGVSDLTHQYSMRTQQMALFVYQPAIAITVHRLVAQVQKPNIEWPRSYQRFRTTLMEKMDTLRSWFCEIPPYISRHLSTNSFIEDSVSPLLHILSPSTLRPVAVTLLSEKEKSDLAHLVSAMVSYSITYKNVKFSPMPGEHRHETTSDALAFDPPISDFVNFKGYTSGHYVVPLAMKQVLVHEVEKQRIFQVSTGRSVHLMDGCNKENQILFGKETSGPQPAKGALAENPTTISNLRQSKPTTSTITSEFGSSSNAATASVKPKSSGDKKRSHNPSSFFDRFRKTNNKASENTDNFVQHEETLERDLRPLLFKFNEGFTNAVKRPVRIREFLL</sequence>
<feature type="compositionally biased region" description="Basic and acidic residues" evidence="11">
    <location>
        <begin position="93"/>
        <end position="102"/>
    </location>
</feature>
<protein>
    <recommendedName>
        <fullName evidence="10">Chromosome transmission fidelity protein 18 homolog</fullName>
    </recommendedName>
</protein>
<feature type="region of interest" description="Disordered" evidence="11">
    <location>
        <begin position="438"/>
        <end position="461"/>
    </location>
</feature>
<evidence type="ECO:0000259" key="12">
    <source>
        <dbReference type="SMART" id="SM00382"/>
    </source>
</evidence>
<feature type="region of interest" description="Disordered" evidence="11">
    <location>
        <begin position="1"/>
        <end position="130"/>
    </location>
</feature>
<evidence type="ECO:0000256" key="9">
    <source>
        <dbReference type="ARBA" id="ARBA00043975"/>
    </source>
</evidence>
<dbReference type="CDD" id="cd00009">
    <property type="entry name" value="AAA"/>
    <property type="match status" value="1"/>
</dbReference>
<feature type="compositionally biased region" description="Acidic residues" evidence="11">
    <location>
        <begin position="103"/>
        <end position="112"/>
    </location>
</feature>
<dbReference type="PANTHER" id="PTHR46765">
    <property type="entry name" value="P-LOOP CONTAINING NUCLEOSIDE TRIPHOSPHATE HYDROLASES SUPERFAMILY PROTEIN"/>
    <property type="match status" value="1"/>
</dbReference>
<dbReference type="SMR" id="A0A6P3ZZ46"/>